<feature type="domain" description="COMM" evidence="1">
    <location>
        <begin position="100"/>
        <end position="172"/>
    </location>
</feature>
<keyword evidence="3" id="KW-1185">Reference proteome</keyword>
<reference evidence="3" key="1">
    <citation type="submission" date="2022-10" db="EMBL/GenBank/DDBJ databases">
        <title>Genome assembly of Pristionchus species.</title>
        <authorList>
            <person name="Yoshida K."/>
            <person name="Sommer R.J."/>
        </authorList>
    </citation>
    <scope>NUCLEOTIDE SEQUENCE [LARGE SCALE GENOMIC DNA]</scope>
    <source>
        <strain evidence="3">RS5460</strain>
    </source>
</reference>
<comment type="caution">
    <text evidence="2">The sequence shown here is derived from an EMBL/GenBank/DDBJ whole genome shotgun (WGS) entry which is preliminary data.</text>
</comment>
<dbReference type="Proteomes" id="UP001328107">
    <property type="component" value="Unassembled WGS sequence"/>
</dbReference>
<dbReference type="InterPro" id="IPR017920">
    <property type="entry name" value="COMM"/>
</dbReference>
<dbReference type="EMBL" id="BTRK01000003">
    <property type="protein sequence ID" value="GMR41597.1"/>
    <property type="molecule type" value="Genomic_DNA"/>
</dbReference>
<dbReference type="PROSITE" id="PS51269">
    <property type="entry name" value="COMM"/>
    <property type="match status" value="1"/>
</dbReference>
<evidence type="ECO:0000313" key="2">
    <source>
        <dbReference type="EMBL" id="GMR41597.1"/>
    </source>
</evidence>
<proteinExistence type="predicted"/>
<evidence type="ECO:0000313" key="3">
    <source>
        <dbReference type="Proteomes" id="UP001328107"/>
    </source>
</evidence>
<sequence length="173" mass="19387">MSWAIDRLPEGATVSVEDGSHLMAVLLGEATLSPSIPRDVAVGVWNVWREGMEKGWSENQLSEILKEKKNSLVDALCTPYKNRLSDLRKHFASIRYSDPTVVDSEWIVTREKESGSSGLSGRMGRPTCELTLKYLAAGKVDTEELKLNMNKEELQDLYWTLKQAQNVMSKAAK</sequence>
<name>A0AAN5CF94_9BILA</name>
<gene>
    <name evidence="2" type="ORF">PMAYCL1PPCAC_11792</name>
</gene>
<organism evidence="2 3">
    <name type="scientific">Pristionchus mayeri</name>
    <dbReference type="NCBI Taxonomy" id="1317129"/>
    <lineage>
        <taxon>Eukaryota</taxon>
        <taxon>Metazoa</taxon>
        <taxon>Ecdysozoa</taxon>
        <taxon>Nematoda</taxon>
        <taxon>Chromadorea</taxon>
        <taxon>Rhabditida</taxon>
        <taxon>Rhabditina</taxon>
        <taxon>Diplogasteromorpha</taxon>
        <taxon>Diplogasteroidea</taxon>
        <taxon>Neodiplogasteridae</taxon>
        <taxon>Pristionchus</taxon>
    </lineage>
</organism>
<evidence type="ECO:0000259" key="1">
    <source>
        <dbReference type="PROSITE" id="PS51269"/>
    </source>
</evidence>
<protein>
    <recommendedName>
        <fullName evidence="1">COMM domain-containing protein</fullName>
    </recommendedName>
</protein>
<dbReference type="AlphaFoldDB" id="A0AAN5CF94"/>
<accession>A0AAN5CF94</accession>